<dbReference type="PANTHER" id="PTHR24220:SF689">
    <property type="entry name" value="LIPOPROTEIN-RELEASING SYSTEM ATP-BINDING PROTEIN LOLD"/>
    <property type="match status" value="1"/>
</dbReference>
<dbReference type="SUPFAM" id="SSF52540">
    <property type="entry name" value="P-loop containing nucleoside triphosphate hydrolases"/>
    <property type="match status" value="1"/>
</dbReference>
<name>A0ABV5X3G9_9MICO</name>
<keyword evidence="3 5" id="KW-0067">ATP-binding</keyword>
<keyword evidence="6" id="KW-1185">Reference proteome</keyword>
<dbReference type="SMART" id="SM00382">
    <property type="entry name" value="AAA"/>
    <property type="match status" value="1"/>
</dbReference>
<dbReference type="Proteomes" id="UP001589707">
    <property type="component" value="Unassembled WGS sequence"/>
</dbReference>
<dbReference type="GO" id="GO:0005524">
    <property type="term" value="F:ATP binding"/>
    <property type="evidence" value="ECO:0007669"/>
    <property type="project" value="UniProtKB-KW"/>
</dbReference>
<dbReference type="Pfam" id="PF00005">
    <property type="entry name" value="ABC_tran"/>
    <property type="match status" value="1"/>
</dbReference>
<feature type="domain" description="ABC transporter" evidence="4">
    <location>
        <begin position="2"/>
        <end position="218"/>
    </location>
</feature>
<gene>
    <name evidence="5" type="ORF">ACFFN1_11310</name>
</gene>
<dbReference type="InterPro" id="IPR003593">
    <property type="entry name" value="AAA+_ATPase"/>
</dbReference>
<evidence type="ECO:0000256" key="3">
    <source>
        <dbReference type="ARBA" id="ARBA00022840"/>
    </source>
</evidence>
<accession>A0ABV5X3G9</accession>
<dbReference type="InterPro" id="IPR003439">
    <property type="entry name" value="ABC_transporter-like_ATP-bd"/>
</dbReference>
<comment type="similarity">
    <text evidence="1">Belongs to the ABC transporter superfamily.</text>
</comment>
<evidence type="ECO:0000259" key="4">
    <source>
        <dbReference type="PROSITE" id="PS50893"/>
    </source>
</evidence>
<evidence type="ECO:0000313" key="5">
    <source>
        <dbReference type="EMBL" id="MFB9776978.1"/>
    </source>
</evidence>
<reference evidence="5 6" key="1">
    <citation type="submission" date="2024-09" db="EMBL/GenBank/DDBJ databases">
        <authorList>
            <person name="Sun Q."/>
            <person name="Mori K."/>
        </authorList>
    </citation>
    <scope>NUCLEOTIDE SEQUENCE [LARGE SCALE GENOMIC DNA]</scope>
    <source>
        <strain evidence="5 6">JCM 11683</strain>
    </source>
</reference>
<keyword evidence="2" id="KW-0547">Nucleotide-binding</keyword>
<protein>
    <submittedName>
        <fullName evidence="5">ABC transporter ATP-binding protein</fullName>
    </submittedName>
</protein>
<dbReference type="EMBL" id="JBHMAU010000069">
    <property type="protein sequence ID" value="MFB9776978.1"/>
    <property type="molecule type" value="Genomic_DNA"/>
</dbReference>
<evidence type="ECO:0000256" key="2">
    <source>
        <dbReference type="ARBA" id="ARBA00022741"/>
    </source>
</evidence>
<dbReference type="PROSITE" id="PS00211">
    <property type="entry name" value="ABC_TRANSPORTER_1"/>
    <property type="match status" value="1"/>
</dbReference>
<evidence type="ECO:0000256" key="1">
    <source>
        <dbReference type="ARBA" id="ARBA00005417"/>
    </source>
</evidence>
<proteinExistence type="inferred from homology"/>
<comment type="caution">
    <text evidence="5">The sequence shown here is derived from an EMBL/GenBank/DDBJ whole genome shotgun (WGS) entry which is preliminary data.</text>
</comment>
<organism evidence="5 6">
    <name type="scientific">Brevibacterium otitidis</name>
    <dbReference type="NCBI Taxonomy" id="53364"/>
    <lineage>
        <taxon>Bacteria</taxon>
        <taxon>Bacillati</taxon>
        <taxon>Actinomycetota</taxon>
        <taxon>Actinomycetes</taxon>
        <taxon>Micrococcales</taxon>
        <taxon>Brevibacteriaceae</taxon>
        <taxon>Brevibacterium</taxon>
    </lineage>
</organism>
<sequence length="220" mass="23865">MLTLENIHKTITEPNGEVRTLFDGLNLSISAGGAATAILGRSGSGKSTLLRILAGLDNDYSGTYAFNGRVLPRTAAARDRHRFEHIGIVTQDYQLLTDRSVRQNVMAGMTRRRADARELAADLLDLVGLSGYGRRRVGDLSGGEAQRVAIARALAKDPEIVLADEPTGALDADTENEILDLFEHLQETGVVFVIATHSEAVAERCQRRLRIDDAVLRTGS</sequence>
<dbReference type="Gene3D" id="3.40.50.300">
    <property type="entry name" value="P-loop containing nucleotide triphosphate hydrolases"/>
    <property type="match status" value="1"/>
</dbReference>
<dbReference type="RefSeq" id="WP_376840848.1">
    <property type="nucleotide sequence ID" value="NZ_JBHMAU010000069.1"/>
</dbReference>
<evidence type="ECO:0000313" key="6">
    <source>
        <dbReference type="Proteomes" id="UP001589707"/>
    </source>
</evidence>
<dbReference type="PROSITE" id="PS50893">
    <property type="entry name" value="ABC_TRANSPORTER_2"/>
    <property type="match status" value="1"/>
</dbReference>
<dbReference type="InterPro" id="IPR017871">
    <property type="entry name" value="ABC_transporter-like_CS"/>
</dbReference>
<dbReference type="PANTHER" id="PTHR24220">
    <property type="entry name" value="IMPORT ATP-BINDING PROTEIN"/>
    <property type="match status" value="1"/>
</dbReference>
<dbReference type="InterPro" id="IPR015854">
    <property type="entry name" value="ABC_transpr_LolD-like"/>
</dbReference>
<dbReference type="InterPro" id="IPR027417">
    <property type="entry name" value="P-loop_NTPase"/>
</dbReference>